<feature type="compositionally biased region" description="Basic and acidic residues" evidence="1">
    <location>
        <begin position="290"/>
        <end position="305"/>
    </location>
</feature>
<protein>
    <submittedName>
        <fullName evidence="3">Uncharacterized protein</fullName>
    </submittedName>
</protein>
<feature type="compositionally biased region" description="Low complexity" evidence="1">
    <location>
        <begin position="357"/>
        <end position="366"/>
    </location>
</feature>
<comment type="caution">
    <text evidence="3">The sequence shown here is derived from an EMBL/GenBank/DDBJ whole genome shotgun (WGS) entry which is preliminary data.</text>
</comment>
<dbReference type="Proteomes" id="UP001190700">
    <property type="component" value="Unassembled WGS sequence"/>
</dbReference>
<gene>
    <name evidence="3" type="ORF">CYMTET_45153</name>
</gene>
<evidence type="ECO:0000313" key="4">
    <source>
        <dbReference type="Proteomes" id="UP001190700"/>
    </source>
</evidence>
<feature type="region of interest" description="Disordered" evidence="1">
    <location>
        <begin position="285"/>
        <end position="453"/>
    </location>
</feature>
<keyword evidence="2" id="KW-0472">Membrane</keyword>
<dbReference type="AlphaFoldDB" id="A0AAE0BZZ9"/>
<sequence>MPQGPPLRPVRGAGEAGAQRPFLDTRNFAIETGALFSNICLLLFGCTFYVSAVHADEAYGYNFYFEPITFMFIVGTQSAFAWIVFNDFRDVSGAASAKARPARLAGARRNGGPPQLPLRRGAGWPSAPLADAADTEVAGSLGGQRATRKRPPFRTPGAEQRLKVSICEDEVGCAGHGSRKTSDVKSRAGQAETVLKTFIREDTEKVGSAEYGGVDYAGWRIHMGEESTASAEGCGMSASWRMSRLMQKWVRQHQLGKKFFGDSTEISGLGKVVVARKAELVTAGLATDDGAQRQRPERSGDDKGTEGSGGGETETGVRRGNGLEAESDGGCKIGFGGCSGDDLGTEGGGESEETEVAEAMGGSELEVGGGGGGRGKIEGRWDRWGGAKSSGGCGLEEEGSGNSKLMLKGGGSSEAETEDGGDGSCQVVAGGAGSGEVGPASSRGSEMEGGSSNVEAEAMGVARRRWPEVETVRERQRPAGGTWWRWRLAGAARRRRMAVEATGRRWRVAEMVSEGQGRKDLHMGGNVEENAEGGVEEGGRRAGIAAENLFLGGSQTSSQRGSGGGEGGRSRERGWARGGVGKRWLGWRRLQR</sequence>
<evidence type="ECO:0000313" key="3">
    <source>
        <dbReference type="EMBL" id="KAK3245268.1"/>
    </source>
</evidence>
<evidence type="ECO:0000256" key="1">
    <source>
        <dbReference type="SAM" id="MobiDB-lite"/>
    </source>
</evidence>
<name>A0AAE0BZZ9_9CHLO</name>
<evidence type="ECO:0000256" key="2">
    <source>
        <dbReference type="SAM" id="Phobius"/>
    </source>
</evidence>
<accession>A0AAE0BZZ9</accession>
<feature type="compositionally biased region" description="Basic and acidic residues" evidence="1">
    <location>
        <begin position="375"/>
        <end position="385"/>
    </location>
</feature>
<keyword evidence="4" id="KW-1185">Reference proteome</keyword>
<dbReference type="EMBL" id="LGRX02030822">
    <property type="protein sequence ID" value="KAK3245268.1"/>
    <property type="molecule type" value="Genomic_DNA"/>
</dbReference>
<keyword evidence="2" id="KW-0812">Transmembrane</keyword>
<keyword evidence="2" id="KW-1133">Transmembrane helix</keyword>
<reference evidence="3 4" key="1">
    <citation type="journal article" date="2015" name="Genome Biol. Evol.">
        <title>Comparative Genomics of a Bacterivorous Green Alga Reveals Evolutionary Causalities and Consequences of Phago-Mixotrophic Mode of Nutrition.</title>
        <authorList>
            <person name="Burns J.A."/>
            <person name="Paasch A."/>
            <person name="Narechania A."/>
            <person name="Kim E."/>
        </authorList>
    </citation>
    <scope>NUCLEOTIDE SEQUENCE [LARGE SCALE GENOMIC DNA]</scope>
    <source>
        <strain evidence="3 4">PLY_AMNH</strain>
    </source>
</reference>
<proteinExistence type="predicted"/>
<feature type="region of interest" description="Disordered" evidence="1">
    <location>
        <begin position="517"/>
        <end position="577"/>
    </location>
</feature>
<organism evidence="3 4">
    <name type="scientific">Cymbomonas tetramitiformis</name>
    <dbReference type="NCBI Taxonomy" id="36881"/>
    <lineage>
        <taxon>Eukaryota</taxon>
        <taxon>Viridiplantae</taxon>
        <taxon>Chlorophyta</taxon>
        <taxon>Pyramimonadophyceae</taxon>
        <taxon>Pyramimonadales</taxon>
        <taxon>Pyramimonadaceae</taxon>
        <taxon>Cymbomonas</taxon>
    </lineage>
</organism>
<feature type="transmembrane region" description="Helical" evidence="2">
    <location>
        <begin position="28"/>
        <end position="51"/>
    </location>
</feature>
<feature type="compositionally biased region" description="Low complexity" evidence="1">
    <location>
        <begin position="437"/>
        <end position="452"/>
    </location>
</feature>
<feature type="transmembrane region" description="Helical" evidence="2">
    <location>
        <begin position="63"/>
        <end position="85"/>
    </location>
</feature>